<proteinExistence type="predicted"/>
<feature type="non-terminal residue" evidence="2">
    <location>
        <position position="30"/>
    </location>
</feature>
<reference evidence="2" key="1">
    <citation type="submission" date="2020-08" db="EMBL/GenBank/DDBJ databases">
        <title>Multicomponent nature underlies the extraordinary mechanical properties of spider dragline silk.</title>
        <authorList>
            <person name="Kono N."/>
            <person name="Nakamura H."/>
            <person name="Mori M."/>
            <person name="Yoshida Y."/>
            <person name="Ohtoshi R."/>
            <person name="Malay A.D."/>
            <person name="Moran D.A.P."/>
            <person name="Tomita M."/>
            <person name="Numata K."/>
            <person name="Arakawa K."/>
        </authorList>
    </citation>
    <scope>NUCLEOTIDE SEQUENCE</scope>
</reference>
<feature type="compositionally biased region" description="Polar residues" evidence="1">
    <location>
        <begin position="1"/>
        <end position="16"/>
    </location>
</feature>
<accession>A0A8X6TDZ3</accession>
<feature type="non-terminal residue" evidence="2">
    <location>
        <position position="1"/>
    </location>
</feature>
<protein>
    <submittedName>
        <fullName evidence="2">Uncharacterized protein</fullName>
    </submittedName>
</protein>
<dbReference type="OrthoDB" id="8947034at2759"/>
<evidence type="ECO:0000313" key="3">
    <source>
        <dbReference type="Proteomes" id="UP000887013"/>
    </source>
</evidence>
<name>A0A8X6TDZ3_NEPPI</name>
<dbReference type="Proteomes" id="UP000887013">
    <property type="component" value="Unassembled WGS sequence"/>
</dbReference>
<comment type="caution">
    <text evidence="2">The sequence shown here is derived from an EMBL/GenBank/DDBJ whole genome shotgun (WGS) entry which is preliminary data.</text>
</comment>
<keyword evidence="3" id="KW-1185">Reference proteome</keyword>
<dbReference type="AlphaFoldDB" id="A0A8X6TDZ3"/>
<sequence length="30" mass="3225">TNSDSALHQSAMNTPDSYHGANTPPNNRNI</sequence>
<evidence type="ECO:0000256" key="1">
    <source>
        <dbReference type="SAM" id="MobiDB-lite"/>
    </source>
</evidence>
<feature type="region of interest" description="Disordered" evidence="1">
    <location>
        <begin position="1"/>
        <end position="30"/>
    </location>
</feature>
<gene>
    <name evidence="2" type="ORF">NPIL_9081</name>
</gene>
<evidence type="ECO:0000313" key="2">
    <source>
        <dbReference type="EMBL" id="GFT04538.1"/>
    </source>
</evidence>
<organism evidence="2 3">
    <name type="scientific">Nephila pilipes</name>
    <name type="common">Giant wood spider</name>
    <name type="synonym">Nephila maculata</name>
    <dbReference type="NCBI Taxonomy" id="299642"/>
    <lineage>
        <taxon>Eukaryota</taxon>
        <taxon>Metazoa</taxon>
        <taxon>Ecdysozoa</taxon>
        <taxon>Arthropoda</taxon>
        <taxon>Chelicerata</taxon>
        <taxon>Arachnida</taxon>
        <taxon>Araneae</taxon>
        <taxon>Araneomorphae</taxon>
        <taxon>Entelegynae</taxon>
        <taxon>Araneoidea</taxon>
        <taxon>Nephilidae</taxon>
        <taxon>Nephila</taxon>
    </lineage>
</organism>
<dbReference type="EMBL" id="BMAW01007603">
    <property type="protein sequence ID" value="GFT04538.1"/>
    <property type="molecule type" value="Genomic_DNA"/>
</dbReference>